<evidence type="ECO:0000313" key="2">
    <source>
        <dbReference type="Proteomes" id="UP000306319"/>
    </source>
</evidence>
<dbReference type="EMBL" id="SRYB01000027">
    <property type="protein sequence ID" value="TGY77289.1"/>
    <property type="molecule type" value="Genomic_DNA"/>
</dbReference>
<gene>
    <name evidence="1" type="ORF">E5331_15235</name>
</gene>
<comment type="caution">
    <text evidence="1">The sequence shown here is derived from an EMBL/GenBank/DDBJ whole genome shotgun (WGS) entry which is preliminary data.</text>
</comment>
<reference evidence="1" key="1">
    <citation type="submission" date="2019-04" db="EMBL/GenBank/DDBJ databases">
        <title>Microbes associate with the intestines of laboratory mice.</title>
        <authorList>
            <person name="Navarre W."/>
            <person name="Wong E."/>
            <person name="Huang K."/>
            <person name="Tropini C."/>
            <person name="Ng K."/>
            <person name="Yu B."/>
        </authorList>
    </citation>
    <scope>NUCLEOTIDE SEQUENCE</scope>
    <source>
        <strain evidence="1">NM04_E33</strain>
    </source>
</reference>
<proteinExistence type="predicted"/>
<evidence type="ECO:0000313" key="1">
    <source>
        <dbReference type="EMBL" id="TGY77289.1"/>
    </source>
</evidence>
<protein>
    <submittedName>
        <fullName evidence="1">Response regulator transcription factor</fullName>
    </submittedName>
</protein>
<name>A0AC61RCU9_9BACT</name>
<organism evidence="1 2">
    <name type="scientific">Lepagella muris</name>
    <dbReference type="NCBI Taxonomy" id="3032870"/>
    <lineage>
        <taxon>Bacteria</taxon>
        <taxon>Pseudomonadati</taxon>
        <taxon>Bacteroidota</taxon>
        <taxon>Bacteroidia</taxon>
        <taxon>Bacteroidales</taxon>
        <taxon>Muribaculaceae</taxon>
        <taxon>Lepagella</taxon>
    </lineage>
</organism>
<keyword evidence="2" id="KW-1185">Reference proteome</keyword>
<sequence>MRREGNLHIIIAEISPVLSAGFSHCLRRLPGMQVNIMEVKSPSALADCVRSNTPDIILVNPTFGGIFNPEHFRADTGCQNCKIIAIEVGKLSHQAADLYDGLISVIDDMETITRKIKSLSTHQSESTEEKESLSQREKEIISLVVKGMTNQEIADKLFLSIHTVITHRRNIARKLEIHSATGLTIYAIVNKIVDIDEISLNV</sequence>
<dbReference type="Proteomes" id="UP000306319">
    <property type="component" value="Unassembled WGS sequence"/>
</dbReference>
<accession>A0AC61RCU9</accession>